<dbReference type="PANTHER" id="PTHR11102:SF160">
    <property type="entry name" value="ERAD-ASSOCIATED E3 UBIQUITIN-PROTEIN LIGASE COMPONENT HRD3"/>
    <property type="match status" value="1"/>
</dbReference>
<dbReference type="AlphaFoldDB" id="A0A0F7V0G9"/>
<organism evidence="2">
    <name type="scientific">Toxoplasma gondii (strain ATCC 50861 / VEG)</name>
    <dbReference type="NCBI Taxonomy" id="432359"/>
    <lineage>
        <taxon>Eukaryota</taxon>
        <taxon>Sar</taxon>
        <taxon>Alveolata</taxon>
        <taxon>Apicomplexa</taxon>
        <taxon>Conoidasida</taxon>
        <taxon>Coccidia</taxon>
        <taxon>Eucoccidiorida</taxon>
        <taxon>Eimeriorina</taxon>
        <taxon>Sarcocystidae</taxon>
        <taxon>Toxoplasma</taxon>
    </lineage>
</organism>
<dbReference type="InterPro" id="IPR006597">
    <property type="entry name" value="Sel1-like"/>
</dbReference>
<dbReference type="SMART" id="SM00671">
    <property type="entry name" value="SEL1"/>
    <property type="match status" value="6"/>
</dbReference>
<sequence>MAAARLECAKLRRELSKDDDLEKKECASRLCIEGHKNRFGYGVPTNLLRAFQLYTEAGRLGDLDALTCAGILLEEGLVDPGTDYDDLVSDLALAGSVSPAERNSQDRTSAFEKMKPMVLLSHDASRLLICHTHNQRPAAKLGHAEAQVAVGYACEQGQSGRMQDYEQAIFWYTKAAEQGSVTATNNLASLYYHGRGCQQDFEKAAELFKKAAAGGNTNALYNLGVCYEFGRGVTAEDSDESLQLYQRAAHAGHVKAASALGLLLFKLNVAAGKPADGYTGAAKWLRVAAEHKDMEACFSLGQLFEAGLGVAKDYQQALECYRTAAGAEGNPKVHLRLGHLLYSGHVGSDLSLKKEAFRHYQKAAECVRDKIICHRWCALAPFLYHDLLIAE</sequence>
<dbReference type="Pfam" id="PF08238">
    <property type="entry name" value="Sel1"/>
    <property type="match status" value="7"/>
</dbReference>
<evidence type="ECO:0000313" key="2">
    <source>
        <dbReference type="EMBL" id="CEL74318.1"/>
    </source>
</evidence>
<reference evidence="2" key="1">
    <citation type="journal article" date="2015" name="PLoS ONE">
        <title>Comprehensive Evaluation of Toxoplasma gondii VEG and Neospora caninum LIV Genomes with Tachyzoite Stage Transcriptome and Proteome Defines Novel Transcript Features.</title>
        <authorList>
            <person name="Ramaprasad A."/>
            <person name="Mourier T."/>
            <person name="Naeem R."/>
            <person name="Malas T.B."/>
            <person name="Moussa E."/>
            <person name="Panigrahi A."/>
            <person name="Vermont S.J."/>
            <person name="Otto T.D."/>
            <person name="Wastling J."/>
            <person name="Pain A."/>
        </authorList>
    </citation>
    <scope>NUCLEOTIDE SEQUENCE</scope>
    <source>
        <strain evidence="2">VEG</strain>
    </source>
</reference>
<dbReference type="SUPFAM" id="SSF81901">
    <property type="entry name" value="HCP-like"/>
    <property type="match status" value="2"/>
</dbReference>
<dbReference type="PANTHER" id="PTHR11102">
    <property type="entry name" value="SEL-1-LIKE PROTEIN"/>
    <property type="match status" value="1"/>
</dbReference>
<dbReference type="InterPro" id="IPR050767">
    <property type="entry name" value="Sel1_AlgK"/>
</dbReference>
<comment type="similarity">
    <text evidence="1">Belongs to the sel-1 family.</text>
</comment>
<protein>
    <submittedName>
        <fullName evidence="2">Sel1 repeat domain-containing protein</fullName>
    </submittedName>
</protein>
<evidence type="ECO:0000256" key="1">
    <source>
        <dbReference type="ARBA" id="ARBA00038101"/>
    </source>
</evidence>
<name>A0A0F7V0G9_TOXGV</name>
<gene>
    <name evidence="2" type="ORF">BN1205_073850</name>
</gene>
<dbReference type="InterPro" id="IPR011990">
    <property type="entry name" value="TPR-like_helical_dom_sf"/>
</dbReference>
<accession>A0A0F7V0G9</accession>
<proteinExistence type="inferred from homology"/>
<dbReference type="EMBL" id="LN714497">
    <property type="protein sequence ID" value="CEL74318.1"/>
    <property type="molecule type" value="Genomic_DNA"/>
</dbReference>
<dbReference type="Gene3D" id="1.25.40.10">
    <property type="entry name" value="Tetratricopeptide repeat domain"/>
    <property type="match status" value="2"/>
</dbReference>